<feature type="compositionally biased region" description="Polar residues" evidence="5">
    <location>
        <begin position="1"/>
        <end position="23"/>
    </location>
</feature>
<evidence type="ECO:0000256" key="5">
    <source>
        <dbReference type="SAM" id="MobiDB-lite"/>
    </source>
</evidence>
<gene>
    <name evidence="9" type="ORF">B0A50_04690</name>
</gene>
<sequence>MSNPYSSQQDGANDTPPSNTAAPQPTVAGFSPNQTTASRTGQRSSVIIHQKSPLLVATPPQVTRALAYSHPIILPLNHLAGLVSWTTGDAWESFLLVCAFWFTVLYGDYVVRWTGPLVVVVVITVGMYSRRYSPLSSTTWSGEKRRRNRADSEGRKSLDEILETLQTFTKRCEVLLDPFLNMTEFLSTQSSATSATTRPALTTLFIRILAFTPVWVLMTFPPFYILTTKRVFLVLGTLSLSWHSRPARVTRTILWRSKAIRRSCSLLTGLHFSDSTTSGAPPPLPKRPTGASIARLKDKSSPGIRFTFTLFENQRRWLGLGWTPSLLAYERQNWTDEHHNATPAPDDFQLPDTDMPTARWRWAPKSSWRIEGATTEKERSAKRVGGGGGGDGSGWVYYDNKWLDGRKTDGWGRYTRRRKWVRDAELVEITQEEVESGTAPSEAGTEDATIVSTPNDRDNDTASLASTTTTQTSARRKTGWFGSGGGEVVGKKGKGGAGDAASLKAGSASSRGTGRSSWERDSPEDDRHTPLHYRQTDWDRSINEGLTPGLSFDYDNAAAAAAAAAAAIGRVCRLPFAKRAHHQPPKPLCAHPNVGGEGEAKAYHASGANDDDDDDDDDDDGHETKGRRFVQCPISRRLIVDWRSNGDLEINPKKGLHLPGTRPGVPD</sequence>
<dbReference type="Pfam" id="PF06398">
    <property type="entry name" value="Pex24p"/>
    <property type="match status" value="1"/>
</dbReference>
<feature type="compositionally biased region" description="Low complexity" evidence="5">
    <location>
        <begin position="499"/>
        <end position="516"/>
    </location>
</feature>
<evidence type="ECO:0000259" key="8">
    <source>
        <dbReference type="SMART" id="SM00694"/>
    </source>
</evidence>
<keyword evidence="4 6" id="KW-0472">Membrane</keyword>
<dbReference type="GO" id="GO:0007031">
    <property type="term" value="P:peroxisome organization"/>
    <property type="evidence" value="ECO:0007669"/>
    <property type="project" value="TreeGrafter"/>
</dbReference>
<dbReference type="AlphaFoldDB" id="A0A4U0TV15"/>
<dbReference type="PANTHER" id="PTHR31679:SF2">
    <property type="entry name" value="PEROXISOMAL MEMBRANE PROTEIN PEX30-RELATED"/>
    <property type="match status" value="1"/>
</dbReference>
<feature type="domain" description="Peroxin/Ferlin" evidence="8">
    <location>
        <begin position="394"/>
        <end position="427"/>
    </location>
</feature>
<feature type="region of interest" description="Disordered" evidence="5">
    <location>
        <begin position="580"/>
        <end position="628"/>
    </location>
</feature>
<dbReference type="EMBL" id="NAJL01000030">
    <property type="protein sequence ID" value="TKA26193.1"/>
    <property type="molecule type" value="Genomic_DNA"/>
</dbReference>
<feature type="transmembrane region" description="Helical" evidence="6">
    <location>
        <begin position="204"/>
        <end position="225"/>
    </location>
</feature>
<reference evidence="9 10" key="1">
    <citation type="submission" date="2017-03" db="EMBL/GenBank/DDBJ databases">
        <title>Genomes of endolithic fungi from Antarctica.</title>
        <authorList>
            <person name="Coleine C."/>
            <person name="Masonjones S."/>
            <person name="Stajich J.E."/>
        </authorList>
    </citation>
    <scope>NUCLEOTIDE SEQUENCE [LARGE SCALE GENOMIC DNA]</scope>
    <source>
        <strain evidence="9 10">CCFEE 6315</strain>
    </source>
</reference>
<feature type="domain" description="Peroxin/Ferlin" evidence="7">
    <location>
        <begin position="303"/>
        <end position="371"/>
    </location>
</feature>
<dbReference type="OrthoDB" id="5586090at2759"/>
<feature type="compositionally biased region" description="Acidic residues" evidence="5">
    <location>
        <begin position="609"/>
        <end position="621"/>
    </location>
</feature>
<evidence type="ECO:0000256" key="1">
    <source>
        <dbReference type="ARBA" id="ARBA00004127"/>
    </source>
</evidence>
<feature type="compositionally biased region" description="Polar residues" evidence="5">
    <location>
        <begin position="31"/>
        <end position="44"/>
    </location>
</feature>
<dbReference type="Proteomes" id="UP000308549">
    <property type="component" value="Unassembled WGS sequence"/>
</dbReference>
<evidence type="ECO:0000256" key="4">
    <source>
        <dbReference type="ARBA" id="ARBA00023136"/>
    </source>
</evidence>
<organism evidence="9 10">
    <name type="scientific">Salinomyces thailandicus</name>
    <dbReference type="NCBI Taxonomy" id="706561"/>
    <lineage>
        <taxon>Eukaryota</taxon>
        <taxon>Fungi</taxon>
        <taxon>Dikarya</taxon>
        <taxon>Ascomycota</taxon>
        <taxon>Pezizomycotina</taxon>
        <taxon>Dothideomycetes</taxon>
        <taxon>Dothideomycetidae</taxon>
        <taxon>Mycosphaerellales</taxon>
        <taxon>Teratosphaeriaceae</taxon>
        <taxon>Salinomyces</taxon>
    </lineage>
</organism>
<dbReference type="SMART" id="SM00694">
    <property type="entry name" value="DysFC"/>
    <property type="match status" value="1"/>
</dbReference>
<comment type="subcellular location">
    <subcellularLocation>
        <location evidence="1">Endomembrane system</location>
        <topology evidence="1">Multi-pass membrane protein</topology>
    </subcellularLocation>
</comment>
<keyword evidence="10" id="KW-1185">Reference proteome</keyword>
<dbReference type="InterPro" id="IPR010482">
    <property type="entry name" value="TECPR1-like_DysF"/>
</dbReference>
<protein>
    <recommendedName>
        <fullName evidence="7 8">Peroxin/Ferlin domain-containing protein</fullName>
    </recommendedName>
</protein>
<dbReference type="InterPro" id="IPR006614">
    <property type="entry name" value="Peroxin/Ferlin"/>
</dbReference>
<evidence type="ECO:0000259" key="7">
    <source>
        <dbReference type="SMART" id="SM00693"/>
    </source>
</evidence>
<evidence type="ECO:0000313" key="9">
    <source>
        <dbReference type="EMBL" id="TKA26193.1"/>
    </source>
</evidence>
<name>A0A4U0TV15_9PEZI</name>
<feature type="region of interest" description="Disordered" evidence="5">
    <location>
        <begin position="1"/>
        <end position="44"/>
    </location>
</feature>
<dbReference type="GO" id="GO:0012505">
    <property type="term" value="C:endomembrane system"/>
    <property type="evidence" value="ECO:0007669"/>
    <property type="project" value="UniProtKB-SubCell"/>
</dbReference>
<evidence type="ECO:0000256" key="2">
    <source>
        <dbReference type="ARBA" id="ARBA00022692"/>
    </source>
</evidence>
<accession>A0A4U0TV15</accession>
<dbReference type="InterPro" id="IPR052646">
    <property type="entry name" value="Peroxisomal_PEX28-32"/>
</dbReference>
<feature type="transmembrane region" description="Helical" evidence="6">
    <location>
        <begin position="110"/>
        <end position="128"/>
    </location>
</feature>
<evidence type="ECO:0000256" key="6">
    <source>
        <dbReference type="SAM" id="Phobius"/>
    </source>
</evidence>
<evidence type="ECO:0000313" key="10">
    <source>
        <dbReference type="Proteomes" id="UP000308549"/>
    </source>
</evidence>
<feature type="region of interest" description="Disordered" evidence="5">
    <location>
        <begin position="431"/>
        <end position="536"/>
    </location>
</feature>
<evidence type="ECO:0000256" key="3">
    <source>
        <dbReference type="ARBA" id="ARBA00022989"/>
    </source>
</evidence>
<feature type="compositionally biased region" description="Low complexity" evidence="5">
    <location>
        <begin position="461"/>
        <end position="473"/>
    </location>
</feature>
<dbReference type="PANTHER" id="PTHR31679">
    <property type="entry name" value="PEROXISOMAL MEMBRANE PROTEIN PEX30-RELATED"/>
    <property type="match status" value="1"/>
</dbReference>
<dbReference type="GO" id="GO:0005778">
    <property type="term" value="C:peroxisomal membrane"/>
    <property type="evidence" value="ECO:0007669"/>
    <property type="project" value="UniProtKB-ARBA"/>
</dbReference>
<dbReference type="SMART" id="SM00693">
    <property type="entry name" value="DysFN"/>
    <property type="match status" value="1"/>
</dbReference>
<keyword evidence="3 6" id="KW-1133">Transmembrane helix</keyword>
<keyword evidence="2 6" id="KW-0812">Transmembrane</keyword>
<feature type="region of interest" description="Disordered" evidence="5">
    <location>
        <begin position="647"/>
        <end position="667"/>
    </location>
</feature>
<feature type="region of interest" description="Disordered" evidence="5">
    <location>
        <begin position="274"/>
        <end position="293"/>
    </location>
</feature>
<feature type="compositionally biased region" description="Basic and acidic residues" evidence="5">
    <location>
        <begin position="517"/>
        <end position="536"/>
    </location>
</feature>
<proteinExistence type="predicted"/>
<comment type="caution">
    <text evidence="9">The sequence shown here is derived from an EMBL/GenBank/DDBJ whole genome shotgun (WGS) entry which is preliminary data.</text>
</comment>